<dbReference type="PIRSF" id="PIRSF000076">
    <property type="entry name" value="HCP"/>
    <property type="match status" value="1"/>
</dbReference>
<dbReference type="PATRIC" id="fig|304371.9.peg.2820"/>
<evidence type="ECO:0000256" key="5">
    <source>
        <dbReference type="ARBA" id="ARBA00023002"/>
    </source>
</evidence>
<dbReference type="CDD" id="cd01914">
    <property type="entry name" value="HCP"/>
    <property type="match status" value="1"/>
</dbReference>
<dbReference type="GO" id="GO:0050418">
    <property type="term" value="F:hydroxylamine reductase activity"/>
    <property type="evidence" value="ECO:0007669"/>
    <property type="project" value="UniProtKB-UniRule"/>
</dbReference>
<dbReference type="FunFam" id="1.20.1270.20:FF:000001">
    <property type="entry name" value="Hydroxylamine reductase"/>
    <property type="match status" value="1"/>
</dbReference>
<dbReference type="RefSeq" id="WP_012901500.1">
    <property type="nucleotide sequence ID" value="NC_013665.1"/>
</dbReference>
<comment type="similarity">
    <text evidence="9">Belongs to the HCP family.</text>
</comment>
<feature type="binding site" evidence="9">
    <location>
        <position position="15"/>
    </location>
    <ligand>
        <name>[4Fe-4S] cluster</name>
        <dbReference type="ChEBI" id="CHEBI:49883"/>
    </ligand>
</feature>
<feature type="binding site" evidence="9">
    <location>
        <position position="483"/>
    </location>
    <ligand>
        <name>hybrid [4Fe-2O-2S] cluster</name>
        <dbReference type="ChEBI" id="CHEBI:60519"/>
    </ligand>
</feature>
<comment type="cofactor">
    <cofactor evidence="9">
        <name>[4Fe-4S] cluster</name>
        <dbReference type="ChEBI" id="CHEBI:49883"/>
    </cofactor>
    <text evidence="9">Binds 1 [4Fe-4S] cluster.</text>
</comment>
<dbReference type="InterPro" id="IPR016099">
    <property type="entry name" value="Prismane-like_a/b-sand"/>
</dbReference>
<evidence type="ECO:0000256" key="8">
    <source>
        <dbReference type="ARBA" id="ARBA00051350"/>
    </source>
</evidence>
<dbReference type="GO" id="GO:0051539">
    <property type="term" value="F:4 iron, 4 sulfur cluster binding"/>
    <property type="evidence" value="ECO:0007669"/>
    <property type="project" value="UniProtKB-KW"/>
</dbReference>
<evidence type="ECO:0000256" key="6">
    <source>
        <dbReference type="ARBA" id="ARBA00023004"/>
    </source>
</evidence>
<gene>
    <name evidence="9 10" type="primary">hcp</name>
    <name evidence="10" type="ordered locus">MCP_2754</name>
</gene>
<feature type="binding site" evidence="9">
    <location>
        <position position="239"/>
    </location>
    <ligand>
        <name>hybrid [4Fe-2O-2S] cluster</name>
        <dbReference type="ChEBI" id="CHEBI:60519"/>
    </ligand>
</feature>
<dbReference type="STRING" id="304371.MCP_2754"/>
<dbReference type="Proteomes" id="UP000001882">
    <property type="component" value="Chromosome"/>
</dbReference>
<organism evidence="10 11">
    <name type="scientific">Methanocella paludicola (strain DSM 17711 / JCM 13418 / NBRC 101707 / SANAE)</name>
    <dbReference type="NCBI Taxonomy" id="304371"/>
    <lineage>
        <taxon>Archaea</taxon>
        <taxon>Methanobacteriati</taxon>
        <taxon>Methanobacteriota</taxon>
        <taxon>Stenosarchaea group</taxon>
        <taxon>Methanomicrobia</taxon>
        <taxon>Methanocellales</taxon>
        <taxon>Methanocellaceae</taxon>
        <taxon>Methanocella</taxon>
    </lineage>
</organism>
<dbReference type="EC" id="1.7.99.1" evidence="9"/>
<dbReference type="NCBIfam" id="TIGR01703">
    <property type="entry name" value="hybrid_clust"/>
    <property type="match status" value="1"/>
</dbReference>
<dbReference type="GO" id="GO:0046872">
    <property type="term" value="F:metal ion binding"/>
    <property type="evidence" value="ECO:0007669"/>
    <property type="project" value="UniProtKB-KW"/>
</dbReference>
<dbReference type="GeneID" id="8682456"/>
<dbReference type="InParanoid" id="D1Z2A4"/>
<feature type="binding site" evidence="9">
    <location>
        <position position="307"/>
    </location>
    <ligand>
        <name>hybrid [4Fe-2O-2S] cluster</name>
        <dbReference type="ChEBI" id="CHEBI:60519"/>
    </ligand>
</feature>
<evidence type="ECO:0000256" key="4">
    <source>
        <dbReference type="ARBA" id="ARBA00022723"/>
    </source>
</evidence>
<sequence length="538" mass="58420">MFCYQCEQTANGKGCTKMGVCGKTADVAALQDLMIYAVRGLSEVAVEARKAGVVDPEVNRFTVNALFSTLTNVDFDPARFQVLIGRCVELREQLRNKAKLGTFDGAAAFQPAKDPNGLVDQGTKVGLMSDTFSADENIRSLQHTTLYGIKGVAAYADHAQILGQEDDRVYAYIHEALTAMGNKSLGLNDWVGLTLKCGEINIRTMELLDAGNTGTYGHPVPTAVPLGAKKGKAILVSGHDLKDLEELLKQTEGKDIYVYTHGEMLPTHGYPGLKKYKHFYGHYGTAWQNQAKEFAAFPGPIVMTTNCIQKPRESYQNSIYTMGPVGWPGVVHLKDRDFSPVIKKALEMPGFTEDKEGGSVMVGFGRNAVLGVAPAVIDAVKAGKIRHFFLVGGCDGAKASRNYYTEFVEKVPKDCVVLTLACGKFKFFDKELGNIGGIPRLLDVGQCNDAYSAVKIAMALADAFKIGVNDLPLSMILSWYEQKAAAILLSLLYLGIKDIRLGPSLPAFITPAVLDVLVKNFNIMPITTPDQDLKAILG</sequence>
<protein>
    <recommendedName>
        <fullName evidence="9">Hydroxylamine reductase</fullName>
        <ecNumber evidence="9">1.7.99.1</ecNumber>
    </recommendedName>
    <alternativeName>
        <fullName evidence="9">Hybrid-cluster protein</fullName>
        <shortName evidence="9">HCP</shortName>
    </alternativeName>
    <alternativeName>
        <fullName evidence="9">Prismane protein</fullName>
    </alternativeName>
</protein>
<dbReference type="eggNOG" id="arCOG02430">
    <property type="taxonomic scope" value="Archaea"/>
</dbReference>
<evidence type="ECO:0000313" key="10">
    <source>
        <dbReference type="EMBL" id="BAI62826.1"/>
    </source>
</evidence>
<feature type="modified residue" description="Cysteine persulfide" evidence="9">
    <location>
        <position position="394"/>
    </location>
</feature>
<dbReference type="NCBIfam" id="NF003658">
    <property type="entry name" value="PRK05290.1"/>
    <property type="match status" value="1"/>
</dbReference>
<dbReference type="SUPFAM" id="SSF56821">
    <property type="entry name" value="Prismane protein-like"/>
    <property type="match status" value="1"/>
</dbReference>
<dbReference type="GO" id="GO:0004601">
    <property type="term" value="F:peroxidase activity"/>
    <property type="evidence" value="ECO:0007669"/>
    <property type="project" value="TreeGrafter"/>
</dbReference>
<feature type="binding site" evidence="9">
    <location>
        <position position="447"/>
    </location>
    <ligand>
        <name>hybrid [4Fe-2O-2S] cluster</name>
        <dbReference type="ChEBI" id="CHEBI:60519"/>
    </ligand>
</feature>
<feature type="binding site" evidence="9">
    <location>
        <position position="3"/>
    </location>
    <ligand>
        <name>[4Fe-4S] cluster</name>
        <dbReference type="ChEBI" id="CHEBI:49883"/>
    </ligand>
</feature>
<keyword evidence="7 9" id="KW-0411">Iron-sulfur</keyword>
<comment type="catalytic activity">
    <reaction evidence="8 9">
        <text>A + NH4(+) + H2O = hydroxylamine + AH2 + H(+)</text>
        <dbReference type="Rhea" id="RHEA:22052"/>
        <dbReference type="ChEBI" id="CHEBI:13193"/>
        <dbReference type="ChEBI" id="CHEBI:15377"/>
        <dbReference type="ChEBI" id="CHEBI:15378"/>
        <dbReference type="ChEBI" id="CHEBI:15429"/>
        <dbReference type="ChEBI" id="CHEBI:17499"/>
        <dbReference type="ChEBI" id="CHEBI:28938"/>
        <dbReference type="EC" id="1.7.99.1"/>
    </reaction>
</comment>
<evidence type="ECO:0000256" key="3">
    <source>
        <dbReference type="ARBA" id="ARBA00022490"/>
    </source>
</evidence>
<reference evidence="11" key="3">
    <citation type="journal article" date="2011" name="PLoS ONE">
        <title>Genome sequence of a mesophilic hydrogenotrophic methanogen Methanocella paludicola, the first cultivated representative of the order Methanocellales.</title>
        <authorList>
            <person name="Sakai S."/>
            <person name="Takaki Y."/>
            <person name="Shimamura S."/>
            <person name="Sekine M."/>
            <person name="Tajima T."/>
            <person name="Kosugi H."/>
            <person name="Ichikawa N."/>
            <person name="Tasumi E."/>
            <person name="Hiraki A.T."/>
            <person name="Shimizu A."/>
            <person name="Kato Y."/>
            <person name="Nishiko R."/>
            <person name="Mori K."/>
            <person name="Fujita N."/>
            <person name="Imachi H."/>
            <person name="Takai K."/>
        </authorList>
    </citation>
    <scope>NUCLEOTIDE SEQUENCE [LARGE SCALE GENOMIC DNA]</scope>
    <source>
        <strain evidence="11">DSM 17711 / JCM 13418 / NBRC 101707 / SANAE</strain>
    </source>
</reference>
<dbReference type="Gene3D" id="3.40.50.2030">
    <property type="match status" value="2"/>
</dbReference>
<dbReference type="InterPro" id="IPR011254">
    <property type="entry name" value="Prismane-like_sf"/>
</dbReference>
<comment type="subcellular location">
    <subcellularLocation>
        <location evidence="1 9">Cytoplasm</location>
    </subcellularLocation>
</comment>
<keyword evidence="6 9" id="KW-0408">Iron</keyword>
<feature type="binding site" evidence="9">
    <location>
        <position position="263"/>
    </location>
    <ligand>
        <name>hybrid [4Fe-2O-2S] cluster</name>
        <dbReference type="ChEBI" id="CHEBI:60519"/>
    </ligand>
</feature>
<dbReference type="PANTHER" id="PTHR30109:SF0">
    <property type="entry name" value="HYDROXYLAMINE REDUCTASE"/>
    <property type="match status" value="1"/>
</dbReference>
<evidence type="ECO:0000313" key="11">
    <source>
        <dbReference type="Proteomes" id="UP000001882"/>
    </source>
</evidence>
<keyword evidence="2 9" id="KW-0004">4Fe-4S</keyword>
<evidence type="ECO:0000256" key="9">
    <source>
        <dbReference type="HAMAP-Rule" id="MF_00069"/>
    </source>
</evidence>
<proteinExistence type="inferred from homology"/>
<accession>D1Z2A4</accession>
<dbReference type="FunFam" id="3.40.50.2030:FF:000001">
    <property type="entry name" value="Hydroxylamine reductase"/>
    <property type="match status" value="1"/>
</dbReference>
<dbReference type="PANTHER" id="PTHR30109">
    <property type="entry name" value="HYDROXYLAMINE REDUCTASE"/>
    <property type="match status" value="1"/>
</dbReference>
<feature type="binding site" evidence="9">
    <location>
        <position position="21"/>
    </location>
    <ligand>
        <name>[4Fe-4S] cluster</name>
        <dbReference type="ChEBI" id="CHEBI:49883"/>
    </ligand>
</feature>
<dbReference type="Pfam" id="PF03063">
    <property type="entry name" value="Prismane"/>
    <property type="match status" value="1"/>
</dbReference>
<evidence type="ECO:0000256" key="1">
    <source>
        <dbReference type="ARBA" id="ARBA00004496"/>
    </source>
</evidence>
<dbReference type="FunCoup" id="D1Z2A4">
    <property type="interactions" value="1"/>
</dbReference>
<dbReference type="InterPro" id="IPR004137">
    <property type="entry name" value="HCP/CODH"/>
</dbReference>
<comment type="function">
    <text evidence="9">Catalyzes the reduction of hydroxylamine to form NH(3) and H(2)O.</text>
</comment>
<dbReference type="EMBL" id="AP011532">
    <property type="protein sequence ID" value="BAI62826.1"/>
    <property type="molecule type" value="Genomic_DNA"/>
</dbReference>
<dbReference type="OrthoDB" id="21311at2157"/>
<evidence type="ECO:0000256" key="2">
    <source>
        <dbReference type="ARBA" id="ARBA00022485"/>
    </source>
</evidence>
<comment type="cofactor">
    <cofactor evidence="9">
        <name>hybrid [4Fe-2O-2S] cluster</name>
        <dbReference type="ChEBI" id="CHEBI:60519"/>
    </cofactor>
    <text evidence="9">Binds 1 hybrid [4Fe-2O-2S] cluster.</text>
</comment>
<feature type="binding site" evidence="9">
    <location>
        <position position="422"/>
    </location>
    <ligand>
        <name>hybrid [4Fe-2O-2S] cluster</name>
        <dbReference type="ChEBI" id="CHEBI:60519"/>
    </ligand>
</feature>
<keyword evidence="5 9" id="KW-0560">Oxidoreductase</keyword>
<dbReference type="HAMAP" id="MF_00069">
    <property type="entry name" value="Hydroxylam_reduct"/>
    <property type="match status" value="1"/>
</dbReference>
<dbReference type="InterPro" id="IPR010048">
    <property type="entry name" value="Hydroxylam_reduct"/>
</dbReference>
<dbReference type="InterPro" id="IPR016100">
    <property type="entry name" value="Prismane_a-bundle"/>
</dbReference>
<keyword evidence="3 9" id="KW-0963">Cytoplasm</keyword>
<name>D1Z2A4_METPS</name>
<dbReference type="FunFam" id="3.40.50.2030:FF:000002">
    <property type="entry name" value="Hydroxylamine reductase"/>
    <property type="match status" value="1"/>
</dbReference>
<reference evidence="10 11" key="2">
    <citation type="journal article" date="2008" name="Int. J. Syst. Evol. Microbiol.">
        <title>Methanocella paludicola gen. nov., sp. nov., a methane-producing archaeon, the first isolate of the lineage 'Rice Cluster I', and proposal of the new archaeal order Methanocellales ord. nov.</title>
        <authorList>
            <person name="Sakai S."/>
            <person name="Imachi H."/>
            <person name="Hanada S."/>
            <person name="Ohashi A."/>
            <person name="Harada H."/>
            <person name="Kamagata Y."/>
        </authorList>
    </citation>
    <scope>NUCLEOTIDE SEQUENCE [LARGE SCALE GENOMIC DNA]</scope>
    <source>
        <strain evidence="11">DSM 17711 / JCM 13418 / NBRC 101707 / SANAE</strain>
    </source>
</reference>
<feature type="binding site" evidence="9">
    <location>
        <position position="481"/>
    </location>
    <ligand>
        <name>hybrid [4Fe-2O-2S] cluster</name>
        <dbReference type="ChEBI" id="CHEBI:60519"/>
    </ligand>
</feature>
<feature type="binding site" evidence="9">
    <location>
        <position position="6"/>
    </location>
    <ligand>
        <name>[4Fe-4S] cluster</name>
        <dbReference type="ChEBI" id="CHEBI:49883"/>
    </ligand>
</feature>
<dbReference type="KEGG" id="mpd:MCP_2754"/>
<keyword evidence="4 9" id="KW-0479">Metal-binding</keyword>
<keyword evidence="11" id="KW-1185">Reference proteome</keyword>
<feature type="binding site" description="via persulfide group" evidence="9">
    <location>
        <position position="394"/>
    </location>
    <ligand>
        <name>hybrid [4Fe-2O-2S] cluster</name>
        <dbReference type="ChEBI" id="CHEBI:60519"/>
    </ligand>
</feature>
<dbReference type="Gene3D" id="1.20.1270.20">
    <property type="match status" value="2"/>
</dbReference>
<reference evidence="10 11" key="1">
    <citation type="journal article" date="2007" name="Appl. Environ. Microbiol.">
        <title>Isolation of key methanogens for global methane emission from rice paddy fields: a novel isolate affiliated with the clone cluster rice cluster I.</title>
        <authorList>
            <person name="Sakai S."/>
            <person name="Imachi H."/>
            <person name="Sekiguchi Y."/>
            <person name="Ohashi A."/>
            <person name="Harada H."/>
            <person name="Kamagata Y."/>
        </authorList>
    </citation>
    <scope>NUCLEOTIDE SEQUENCE [LARGE SCALE GENOMIC DNA]</scope>
    <source>
        <strain evidence="11">DSM 17711 / JCM 13418 / NBRC 101707 / SANAE</strain>
    </source>
</reference>
<evidence type="ECO:0000256" key="7">
    <source>
        <dbReference type="ARBA" id="ARBA00023014"/>
    </source>
</evidence>
<dbReference type="GO" id="GO:0042542">
    <property type="term" value="P:response to hydrogen peroxide"/>
    <property type="evidence" value="ECO:0007669"/>
    <property type="project" value="TreeGrafter"/>
</dbReference>
<dbReference type="GO" id="GO:0005737">
    <property type="term" value="C:cytoplasm"/>
    <property type="evidence" value="ECO:0007669"/>
    <property type="project" value="UniProtKB-SubCell"/>
</dbReference>
<dbReference type="AlphaFoldDB" id="D1Z2A4"/>